<dbReference type="SUPFAM" id="SSF81383">
    <property type="entry name" value="F-box domain"/>
    <property type="match status" value="1"/>
</dbReference>
<gene>
    <name evidence="2" type="ORF">G7Y89_g14955</name>
</gene>
<dbReference type="Proteomes" id="UP000566819">
    <property type="component" value="Unassembled WGS sequence"/>
</dbReference>
<evidence type="ECO:0000313" key="3">
    <source>
        <dbReference type="Proteomes" id="UP000566819"/>
    </source>
</evidence>
<feature type="compositionally biased region" description="Low complexity" evidence="1">
    <location>
        <begin position="8"/>
        <end position="21"/>
    </location>
</feature>
<dbReference type="EMBL" id="JAAMPI010002129">
    <property type="protein sequence ID" value="KAF4618349.1"/>
    <property type="molecule type" value="Genomic_DNA"/>
</dbReference>
<comment type="caution">
    <text evidence="2">The sequence shown here is derived from an EMBL/GenBank/DDBJ whole genome shotgun (WGS) entry which is preliminary data.</text>
</comment>
<protein>
    <recommendedName>
        <fullName evidence="4">F-box domain-containing protein</fullName>
    </recommendedName>
</protein>
<evidence type="ECO:0000313" key="2">
    <source>
        <dbReference type="EMBL" id="KAF4618349.1"/>
    </source>
</evidence>
<name>A0A8H4QVN5_9HELO</name>
<organism evidence="2 3">
    <name type="scientific">Cudoniella acicularis</name>
    <dbReference type="NCBI Taxonomy" id="354080"/>
    <lineage>
        <taxon>Eukaryota</taxon>
        <taxon>Fungi</taxon>
        <taxon>Dikarya</taxon>
        <taxon>Ascomycota</taxon>
        <taxon>Pezizomycotina</taxon>
        <taxon>Leotiomycetes</taxon>
        <taxon>Helotiales</taxon>
        <taxon>Tricladiaceae</taxon>
        <taxon>Cudoniella</taxon>
    </lineage>
</organism>
<sequence length="404" mass="45456">MSPFLNFDTPDTPDSPASPQPVAKPAMSAPSTPRTFNDLPDELVKQILGSLTAHRDLSAMCLVNRRVNHLADPLLHKTLKFDQPKHHFTFSESLTRRPRRGSAIQTVHLEYPSHELDEFLDLANSPVFSNRIDPFSHTISTMSNLENLVISVPESLCHGIGTLFNGPFDLACLKSCSLFYQREDDGYWDLQENIHIFSHPTLESLTIRRGRLDSKGFDSLEKPAQTVLEALHLIECDINDDALADLLLIPEALKEIVITQLEVPEPPLEESAEDMEDYIFALSSAQHSLETISIDFASLTGASALRMREFETLKSFELRDYQLFGQSSPRLHSVGLPPNLEILKFLNNVGEDEEIEELLCYMIENKQIMARSLREMVIVEGEKGVNPKVLEACNAAPDLHLDIW</sequence>
<dbReference type="SUPFAM" id="SSF52047">
    <property type="entry name" value="RNI-like"/>
    <property type="match status" value="1"/>
</dbReference>
<dbReference type="Gene3D" id="3.80.10.10">
    <property type="entry name" value="Ribonuclease Inhibitor"/>
    <property type="match status" value="1"/>
</dbReference>
<feature type="region of interest" description="Disordered" evidence="1">
    <location>
        <begin position="1"/>
        <end position="37"/>
    </location>
</feature>
<proteinExistence type="predicted"/>
<accession>A0A8H4QVN5</accession>
<evidence type="ECO:0008006" key="4">
    <source>
        <dbReference type="Google" id="ProtNLM"/>
    </source>
</evidence>
<keyword evidence="3" id="KW-1185">Reference proteome</keyword>
<dbReference type="OrthoDB" id="2522477at2759"/>
<reference evidence="2 3" key="1">
    <citation type="submission" date="2020-03" db="EMBL/GenBank/DDBJ databases">
        <title>Draft Genome Sequence of Cudoniella acicularis.</title>
        <authorList>
            <person name="Buettner E."/>
            <person name="Kellner H."/>
        </authorList>
    </citation>
    <scope>NUCLEOTIDE SEQUENCE [LARGE SCALE GENOMIC DNA]</scope>
    <source>
        <strain evidence="2 3">DSM 108380</strain>
    </source>
</reference>
<dbReference type="InterPro" id="IPR036047">
    <property type="entry name" value="F-box-like_dom_sf"/>
</dbReference>
<dbReference type="InterPro" id="IPR032675">
    <property type="entry name" value="LRR_dom_sf"/>
</dbReference>
<evidence type="ECO:0000256" key="1">
    <source>
        <dbReference type="SAM" id="MobiDB-lite"/>
    </source>
</evidence>
<dbReference type="AlphaFoldDB" id="A0A8H4QVN5"/>